<dbReference type="InterPro" id="IPR003346">
    <property type="entry name" value="Transposase_20"/>
</dbReference>
<sequence>MKNNDERLLKKKRYSQGLPVLNIHAAGIDIGGSKHDVAISDGFEGHIVCEFGTYTQDLKGIVTWLLSHDITTAAIESTGVYWLNLYIMLEEAGIEPYLVNAKHVKNVTGRKKDDTDAIWLQKLHCCGLLQKSFQPNSYYRKLRTYVRQRKKLIRLSSDCVRRMQKAFELMNIKLHNVISDIIGKTGILIIEAIINGERNPEELLKFKDGRIKASDTDIKLSLEGIWKEEYLFMLGQAYEGYLFYQNQIKSCDCKIEGLLLSQAATILDGDISGLGGKKKKVYGSNQYYFDVQGLLKVIVGVNLCRVDSISEISALEFISETGIDMSKWKSHKQFAAWLNLAPNTKITGGKVVSSRMQKKKNHAGLALRMAASNLSKCKSPLGDYARKMKSRVGKKGAVIASAHKLSKIVYTMIRDQKEYDRATTLSDQVKWREKRIKNLEKQLEKLKKVA</sequence>
<dbReference type="GO" id="GO:0004803">
    <property type="term" value="F:transposase activity"/>
    <property type="evidence" value="ECO:0007669"/>
    <property type="project" value="InterPro"/>
</dbReference>
<dbReference type="EMBL" id="QWET01000059">
    <property type="protein sequence ID" value="RIH62700.1"/>
    <property type="molecule type" value="Genomic_DNA"/>
</dbReference>
<keyword evidence="4" id="KW-1185">Reference proteome</keyword>
<proteinExistence type="predicted"/>
<gene>
    <name evidence="3" type="ORF">D1164_23565</name>
</gene>
<dbReference type="AlphaFoldDB" id="A0A399CXC3"/>
<dbReference type="PANTHER" id="PTHR33055">
    <property type="entry name" value="TRANSPOSASE FOR INSERTION SEQUENCE ELEMENT IS1111A"/>
    <property type="match status" value="1"/>
</dbReference>
<organism evidence="3 4">
    <name type="scientific">Mariniphaga sediminis</name>
    <dbReference type="NCBI Taxonomy" id="1628158"/>
    <lineage>
        <taxon>Bacteria</taxon>
        <taxon>Pseudomonadati</taxon>
        <taxon>Bacteroidota</taxon>
        <taxon>Bacteroidia</taxon>
        <taxon>Marinilabiliales</taxon>
        <taxon>Prolixibacteraceae</taxon>
        <taxon>Mariniphaga</taxon>
    </lineage>
</organism>
<feature type="domain" description="Transposase IS110-like N-terminal" evidence="1">
    <location>
        <begin position="26"/>
        <end position="168"/>
    </location>
</feature>
<accession>A0A399CXC3</accession>
<dbReference type="Pfam" id="PF02371">
    <property type="entry name" value="Transposase_20"/>
    <property type="match status" value="1"/>
</dbReference>
<feature type="domain" description="Transposase IS116/IS110/IS902 C-terminal" evidence="2">
    <location>
        <begin position="303"/>
        <end position="380"/>
    </location>
</feature>
<dbReference type="GO" id="GO:0003677">
    <property type="term" value="F:DNA binding"/>
    <property type="evidence" value="ECO:0007669"/>
    <property type="project" value="InterPro"/>
</dbReference>
<dbReference type="NCBIfam" id="NF033542">
    <property type="entry name" value="transpos_IS110"/>
    <property type="match status" value="1"/>
</dbReference>
<evidence type="ECO:0000313" key="3">
    <source>
        <dbReference type="EMBL" id="RIH62700.1"/>
    </source>
</evidence>
<dbReference type="GO" id="GO:0006313">
    <property type="term" value="P:DNA transposition"/>
    <property type="evidence" value="ECO:0007669"/>
    <property type="project" value="InterPro"/>
</dbReference>
<reference evidence="3 4" key="1">
    <citation type="journal article" date="2015" name="Int. J. Syst. Evol. Microbiol.">
        <title>Mariniphaga sediminis sp. nov., isolated from coastal sediment.</title>
        <authorList>
            <person name="Wang F.Q."/>
            <person name="Shen Q.Y."/>
            <person name="Chen G.J."/>
            <person name="Du Z.J."/>
        </authorList>
    </citation>
    <scope>NUCLEOTIDE SEQUENCE [LARGE SCALE GENOMIC DNA]</scope>
    <source>
        <strain evidence="3 4">SY21</strain>
    </source>
</reference>
<dbReference type="InterPro" id="IPR047650">
    <property type="entry name" value="Transpos_IS110"/>
</dbReference>
<dbReference type="Proteomes" id="UP000266441">
    <property type="component" value="Unassembled WGS sequence"/>
</dbReference>
<dbReference type="PANTHER" id="PTHR33055:SF13">
    <property type="entry name" value="TRANSPOSASE"/>
    <property type="match status" value="1"/>
</dbReference>
<dbReference type="InterPro" id="IPR002525">
    <property type="entry name" value="Transp_IS110-like_N"/>
</dbReference>
<protein>
    <submittedName>
        <fullName evidence="3">IS110 family transposase</fullName>
    </submittedName>
</protein>
<evidence type="ECO:0000259" key="2">
    <source>
        <dbReference type="Pfam" id="PF02371"/>
    </source>
</evidence>
<name>A0A399CXC3_9BACT</name>
<comment type="caution">
    <text evidence="3">The sequence shown here is derived from an EMBL/GenBank/DDBJ whole genome shotgun (WGS) entry which is preliminary data.</text>
</comment>
<dbReference type="OrthoDB" id="9815354at2"/>
<evidence type="ECO:0000313" key="4">
    <source>
        <dbReference type="Proteomes" id="UP000266441"/>
    </source>
</evidence>
<dbReference type="Pfam" id="PF01548">
    <property type="entry name" value="DEDD_Tnp_IS110"/>
    <property type="match status" value="1"/>
</dbReference>
<dbReference type="RefSeq" id="WP_119352352.1">
    <property type="nucleotide sequence ID" value="NZ_QWET01000059.1"/>
</dbReference>
<evidence type="ECO:0000259" key="1">
    <source>
        <dbReference type="Pfam" id="PF01548"/>
    </source>
</evidence>